<feature type="transmembrane region" description="Helical" evidence="1">
    <location>
        <begin position="6"/>
        <end position="29"/>
    </location>
</feature>
<organism evidence="2">
    <name type="scientific">Arundo donax</name>
    <name type="common">Giant reed</name>
    <name type="synonym">Donax arundinaceus</name>
    <dbReference type="NCBI Taxonomy" id="35708"/>
    <lineage>
        <taxon>Eukaryota</taxon>
        <taxon>Viridiplantae</taxon>
        <taxon>Streptophyta</taxon>
        <taxon>Embryophyta</taxon>
        <taxon>Tracheophyta</taxon>
        <taxon>Spermatophyta</taxon>
        <taxon>Magnoliopsida</taxon>
        <taxon>Liliopsida</taxon>
        <taxon>Poales</taxon>
        <taxon>Poaceae</taxon>
        <taxon>PACMAD clade</taxon>
        <taxon>Arundinoideae</taxon>
        <taxon>Arundineae</taxon>
        <taxon>Arundo</taxon>
    </lineage>
</organism>
<proteinExistence type="predicted"/>
<sequence>MSAPHLVVFFHFNKLFMIVFPFPGSLSIIHCTKMFSFLVGESVGHYYRL</sequence>
<dbReference type="EMBL" id="GBRH01198808">
    <property type="protein sequence ID" value="JAD99087.1"/>
    <property type="molecule type" value="Transcribed_RNA"/>
</dbReference>
<accession>A0A0A9ESW5</accession>
<evidence type="ECO:0000256" key="1">
    <source>
        <dbReference type="SAM" id="Phobius"/>
    </source>
</evidence>
<keyword evidence="1" id="KW-0812">Transmembrane</keyword>
<evidence type="ECO:0000313" key="2">
    <source>
        <dbReference type="EMBL" id="JAD99087.1"/>
    </source>
</evidence>
<name>A0A0A9ESW5_ARUDO</name>
<protein>
    <submittedName>
        <fullName evidence="2">Uncharacterized protein</fullName>
    </submittedName>
</protein>
<reference evidence="2" key="1">
    <citation type="submission" date="2014-09" db="EMBL/GenBank/DDBJ databases">
        <authorList>
            <person name="Magalhaes I.L.F."/>
            <person name="Oliveira U."/>
            <person name="Santos F.R."/>
            <person name="Vidigal T.H.D.A."/>
            <person name="Brescovit A.D."/>
            <person name="Santos A.J."/>
        </authorList>
    </citation>
    <scope>NUCLEOTIDE SEQUENCE</scope>
    <source>
        <tissue evidence="2">Shoot tissue taken approximately 20 cm above the soil surface</tissue>
    </source>
</reference>
<keyword evidence="1" id="KW-1133">Transmembrane helix</keyword>
<keyword evidence="1" id="KW-0472">Membrane</keyword>
<dbReference type="AlphaFoldDB" id="A0A0A9ESW5"/>
<reference evidence="2" key="2">
    <citation type="journal article" date="2015" name="Data Brief">
        <title>Shoot transcriptome of the giant reed, Arundo donax.</title>
        <authorList>
            <person name="Barrero R.A."/>
            <person name="Guerrero F.D."/>
            <person name="Moolhuijzen P."/>
            <person name="Goolsby J.A."/>
            <person name="Tidwell J."/>
            <person name="Bellgard S.E."/>
            <person name="Bellgard M.I."/>
        </authorList>
    </citation>
    <scope>NUCLEOTIDE SEQUENCE</scope>
    <source>
        <tissue evidence="2">Shoot tissue taken approximately 20 cm above the soil surface</tissue>
    </source>
</reference>